<dbReference type="GO" id="GO:0015086">
    <property type="term" value="F:cadmium ion transmembrane transporter activity"/>
    <property type="evidence" value="ECO:0007669"/>
    <property type="project" value="TreeGrafter"/>
</dbReference>
<dbReference type="Pfam" id="PF00122">
    <property type="entry name" value="E1-E2_ATPase"/>
    <property type="match status" value="1"/>
</dbReference>
<dbReference type="GO" id="GO:0005524">
    <property type="term" value="F:ATP binding"/>
    <property type="evidence" value="ECO:0007669"/>
    <property type="project" value="UniProtKB-UniRule"/>
</dbReference>
<evidence type="ECO:0000256" key="8">
    <source>
        <dbReference type="ARBA" id="ARBA00039097"/>
    </source>
</evidence>
<dbReference type="NCBIfam" id="TIGR01525">
    <property type="entry name" value="ATPase-IB_hvy"/>
    <property type="match status" value="1"/>
</dbReference>
<dbReference type="SUPFAM" id="SSF81653">
    <property type="entry name" value="Calcium ATPase, transduction domain A"/>
    <property type="match status" value="1"/>
</dbReference>
<dbReference type="PRINTS" id="PR00119">
    <property type="entry name" value="CATATPASE"/>
</dbReference>
<dbReference type="PANTHER" id="PTHR48085">
    <property type="entry name" value="CADMIUM/ZINC-TRANSPORTING ATPASE HMA2-RELATED"/>
    <property type="match status" value="1"/>
</dbReference>
<dbReference type="NCBIfam" id="TIGR01494">
    <property type="entry name" value="ATPase_P-type"/>
    <property type="match status" value="2"/>
</dbReference>
<feature type="transmembrane region" description="Helical" evidence="10">
    <location>
        <begin position="35"/>
        <end position="53"/>
    </location>
</feature>
<dbReference type="InterPro" id="IPR023298">
    <property type="entry name" value="ATPase_P-typ_TM_dom_sf"/>
</dbReference>
<comment type="catalytic activity">
    <reaction evidence="9">
        <text>Zn(2+)(in) + ATP + H2O = Zn(2+)(out) + ADP + phosphate + H(+)</text>
        <dbReference type="Rhea" id="RHEA:20621"/>
        <dbReference type="ChEBI" id="CHEBI:15377"/>
        <dbReference type="ChEBI" id="CHEBI:15378"/>
        <dbReference type="ChEBI" id="CHEBI:29105"/>
        <dbReference type="ChEBI" id="CHEBI:30616"/>
        <dbReference type="ChEBI" id="CHEBI:43474"/>
        <dbReference type="ChEBI" id="CHEBI:456216"/>
        <dbReference type="EC" id="7.2.2.12"/>
    </reaction>
</comment>
<gene>
    <name evidence="12" type="ORF">GGQ66_003982</name>
</gene>
<dbReference type="InterPro" id="IPR008250">
    <property type="entry name" value="ATPase_P-typ_transduc_dom_A_sf"/>
</dbReference>
<dbReference type="GO" id="GO:0016887">
    <property type="term" value="F:ATP hydrolysis activity"/>
    <property type="evidence" value="ECO:0007669"/>
    <property type="project" value="InterPro"/>
</dbReference>
<dbReference type="GO" id="GO:0016463">
    <property type="term" value="F:P-type zinc transporter activity"/>
    <property type="evidence" value="ECO:0007669"/>
    <property type="project" value="UniProtKB-EC"/>
</dbReference>
<evidence type="ECO:0000313" key="13">
    <source>
        <dbReference type="Proteomes" id="UP000584824"/>
    </source>
</evidence>
<evidence type="ECO:0000256" key="7">
    <source>
        <dbReference type="ARBA" id="ARBA00023136"/>
    </source>
</evidence>
<keyword evidence="10" id="KW-1003">Cell membrane</keyword>
<dbReference type="InterPro" id="IPR023299">
    <property type="entry name" value="ATPase_P-typ_cyto_dom_N"/>
</dbReference>
<dbReference type="RefSeq" id="WP_183794840.1">
    <property type="nucleotide sequence ID" value="NZ_JACIDU010000020.1"/>
</dbReference>
<dbReference type="SFLD" id="SFLDS00003">
    <property type="entry name" value="Haloacid_Dehalogenase"/>
    <property type="match status" value="1"/>
</dbReference>
<dbReference type="InterPro" id="IPR023214">
    <property type="entry name" value="HAD_sf"/>
</dbReference>
<evidence type="ECO:0000259" key="11">
    <source>
        <dbReference type="Pfam" id="PF00122"/>
    </source>
</evidence>
<evidence type="ECO:0000256" key="1">
    <source>
        <dbReference type="ARBA" id="ARBA00004370"/>
    </source>
</evidence>
<dbReference type="EC" id="7.2.2.12" evidence="8"/>
<evidence type="ECO:0000256" key="5">
    <source>
        <dbReference type="ARBA" id="ARBA00022967"/>
    </source>
</evidence>
<evidence type="ECO:0000313" key="12">
    <source>
        <dbReference type="EMBL" id="MBB4105395.1"/>
    </source>
</evidence>
<dbReference type="SUPFAM" id="SSF56784">
    <property type="entry name" value="HAD-like"/>
    <property type="match status" value="1"/>
</dbReference>
<feature type="transmembrane region" description="Helical" evidence="10">
    <location>
        <begin position="565"/>
        <end position="584"/>
    </location>
</feature>
<dbReference type="SUPFAM" id="SSF81665">
    <property type="entry name" value="Calcium ATPase, transmembrane domain M"/>
    <property type="match status" value="1"/>
</dbReference>
<dbReference type="InterPro" id="IPR027256">
    <property type="entry name" value="P-typ_ATPase_IB"/>
</dbReference>
<keyword evidence="13" id="KW-1185">Reference proteome</keyword>
<evidence type="ECO:0000256" key="4">
    <source>
        <dbReference type="ARBA" id="ARBA00022723"/>
    </source>
</evidence>
<dbReference type="GO" id="GO:0046872">
    <property type="term" value="F:metal ion binding"/>
    <property type="evidence" value="ECO:0007669"/>
    <property type="project" value="UniProtKB-KW"/>
</dbReference>
<dbReference type="Pfam" id="PF00702">
    <property type="entry name" value="Hydrolase"/>
    <property type="match status" value="1"/>
</dbReference>
<dbReference type="EMBL" id="JACIDU010000020">
    <property type="protein sequence ID" value="MBB4105395.1"/>
    <property type="molecule type" value="Genomic_DNA"/>
</dbReference>
<protein>
    <recommendedName>
        <fullName evidence="8">P-type Zn(2+) transporter</fullName>
        <ecNumber evidence="8">7.2.2.12</ecNumber>
    </recommendedName>
</protein>
<dbReference type="Proteomes" id="UP000584824">
    <property type="component" value="Unassembled WGS sequence"/>
</dbReference>
<sequence length="615" mass="63569">MSGRSVHTLFFFLAIAGLIAGLVAPVFGWHEAAPWVWSLAAIPVIVVLAVSMIRDILIGRLGVDAIALVSMTAAVAMGEPLAGTVVAIMYTGGNILEDFARGRAEHDLKALRDRSPRIAHRRDDGRLTDIPVEVVCPGDELFVLGGELLPVDGRLLDERASIDESAVTGEPLPVTRLRDEKLRSGTVNAGEAFRFQASASAGESTYAGIVRMVEAAQTAKAPFMRLADRFALILLPITLMVAGLAWWLSGDSTRALAVLVVATPCPLILAAPVAFIGGVSRAARSGILMKGSAALEALSGVETAIFDKTGTLTEGGARMSLIATAPGVEEDEMLRLLASLEQASHHVLAATITDTARSRGLSLAHPQAVHEFRGSGLEGTVDGRFVRAGSRSLVLGSDPLPDWATDAADMAANSSALSVYLAVDGELVGVVLLADAVREETPRALAALRDLGISRIVMVTGDDSVTAAQVAAALGLDGVLSDCDPGQKVAAVAEEEAHRPAMMIGDGINDAPALAAARVGIAMGARGATASSEAADIVILVDNVERVAEAYAIACHTRAVAMQSIVVGLVLSGLAMVVAAFGHIPPVAGALLQEGIDVAVIVNALRALGGPRLNS</sequence>
<dbReference type="InterPro" id="IPR018303">
    <property type="entry name" value="ATPase_P-typ_P_site"/>
</dbReference>
<dbReference type="InterPro" id="IPR001757">
    <property type="entry name" value="P_typ_ATPase"/>
</dbReference>
<evidence type="ECO:0000256" key="6">
    <source>
        <dbReference type="ARBA" id="ARBA00022989"/>
    </source>
</evidence>
<dbReference type="PANTHER" id="PTHR48085:SF5">
    <property type="entry name" value="CADMIUM_ZINC-TRANSPORTING ATPASE HMA4-RELATED"/>
    <property type="match status" value="1"/>
</dbReference>
<dbReference type="SFLD" id="SFLDG00002">
    <property type="entry name" value="C1.7:_P-type_atpase_like"/>
    <property type="match status" value="1"/>
</dbReference>
<comment type="subcellular location">
    <subcellularLocation>
        <location evidence="10">Cell membrane</location>
    </subcellularLocation>
    <subcellularLocation>
        <location evidence="1">Membrane</location>
    </subcellularLocation>
</comment>
<dbReference type="GO" id="GO:0005886">
    <property type="term" value="C:plasma membrane"/>
    <property type="evidence" value="ECO:0007669"/>
    <property type="project" value="UniProtKB-SubCell"/>
</dbReference>
<dbReference type="Gene3D" id="3.40.50.1000">
    <property type="entry name" value="HAD superfamily/HAD-like"/>
    <property type="match status" value="1"/>
</dbReference>
<dbReference type="InterPro" id="IPR036412">
    <property type="entry name" value="HAD-like_sf"/>
</dbReference>
<dbReference type="InterPro" id="IPR044492">
    <property type="entry name" value="P_typ_ATPase_HD_dom"/>
</dbReference>
<dbReference type="InterPro" id="IPR051014">
    <property type="entry name" value="Cation_Transport_ATPase_IB"/>
</dbReference>
<comment type="similarity">
    <text evidence="2 10">Belongs to the cation transport ATPase (P-type) (TC 3.A.3) family. Type IB subfamily.</text>
</comment>
<keyword evidence="6 10" id="KW-1133">Transmembrane helix</keyword>
<feature type="transmembrane region" description="Helical" evidence="10">
    <location>
        <begin position="230"/>
        <end position="249"/>
    </location>
</feature>
<evidence type="ECO:0000256" key="3">
    <source>
        <dbReference type="ARBA" id="ARBA00022692"/>
    </source>
</evidence>
<dbReference type="AlphaFoldDB" id="A0A7W6K7A1"/>
<evidence type="ECO:0000256" key="9">
    <source>
        <dbReference type="ARBA" id="ARBA00047308"/>
    </source>
</evidence>
<dbReference type="SFLD" id="SFLDF00027">
    <property type="entry name" value="p-type_atpase"/>
    <property type="match status" value="1"/>
</dbReference>
<evidence type="ECO:0000256" key="10">
    <source>
        <dbReference type="RuleBase" id="RU362081"/>
    </source>
</evidence>
<dbReference type="InterPro" id="IPR059000">
    <property type="entry name" value="ATPase_P-type_domA"/>
</dbReference>
<keyword evidence="3 10" id="KW-0812">Transmembrane</keyword>
<keyword evidence="7 10" id="KW-0472">Membrane</keyword>
<dbReference type="Gene3D" id="2.70.150.10">
    <property type="entry name" value="Calcium-transporting ATPase, cytoplasmic transduction domain A"/>
    <property type="match status" value="1"/>
</dbReference>
<feature type="transmembrane region" description="Helical" evidence="10">
    <location>
        <begin position="9"/>
        <end position="29"/>
    </location>
</feature>
<comment type="caution">
    <text evidence="12">The sequence shown here is derived from an EMBL/GenBank/DDBJ whole genome shotgun (WGS) entry which is preliminary data.</text>
</comment>
<keyword evidence="5" id="KW-1278">Translocase</keyword>
<keyword evidence="4 10" id="KW-0479">Metal-binding</keyword>
<organism evidence="12 13">
    <name type="scientific">Allorhizobium borbori</name>
    <dbReference type="NCBI Taxonomy" id="485907"/>
    <lineage>
        <taxon>Bacteria</taxon>
        <taxon>Pseudomonadati</taxon>
        <taxon>Pseudomonadota</taxon>
        <taxon>Alphaproteobacteria</taxon>
        <taxon>Hyphomicrobiales</taxon>
        <taxon>Rhizobiaceae</taxon>
        <taxon>Rhizobium/Agrobacterium group</taxon>
        <taxon>Allorhizobium</taxon>
    </lineage>
</organism>
<accession>A0A7W6K7A1</accession>
<feature type="transmembrane region" description="Helical" evidence="10">
    <location>
        <begin position="255"/>
        <end position="279"/>
    </location>
</feature>
<name>A0A7W6K7A1_9HYPH</name>
<keyword evidence="10" id="KW-0067">ATP-binding</keyword>
<proteinExistence type="inferred from homology"/>
<dbReference type="Gene3D" id="3.40.1110.10">
    <property type="entry name" value="Calcium-transporting ATPase, cytoplasmic domain N"/>
    <property type="match status" value="1"/>
</dbReference>
<evidence type="ECO:0000256" key="2">
    <source>
        <dbReference type="ARBA" id="ARBA00006024"/>
    </source>
</evidence>
<feature type="domain" description="P-type ATPase A" evidence="11">
    <location>
        <begin position="115"/>
        <end position="214"/>
    </location>
</feature>
<dbReference type="PROSITE" id="PS00154">
    <property type="entry name" value="ATPASE_E1_E2"/>
    <property type="match status" value="1"/>
</dbReference>
<dbReference type="PROSITE" id="PS50890">
    <property type="entry name" value="PUA"/>
    <property type="match status" value="1"/>
</dbReference>
<keyword evidence="10" id="KW-0547">Nucleotide-binding</keyword>
<reference evidence="12 13" key="1">
    <citation type="submission" date="2020-08" db="EMBL/GenBank/DDBJ databases">
        <title>Genomic Encyclopedia of Type Strains, Phase IV (KMG-IV): sequencing the most valuable type-strain genomes for metagenomic binning, comparative biology and taxonomic classification.</title>
        <authorList>
            <person name="Goeker M."/>
        </authorList>
    </citation>
    <scope>NUCLEOTIDE SEQUENCE [LARGE SCALE GENOMIC DNA]</scope>
    <source>
        <strain evidence="12 13">DSM 26385</strain>
    </source>
</reference>